<accession>G4TAL3</accession>
<evidence type="ECO:0000313" key="3">
    <source>
        <dbReference type="Proteomes" id="UP000007148"/>
    </source>
</evidence>
<dbReference type="InParanoid" id="G4TAL3"/>
<feature type="compositionally biased region" description="Low complexity" evidence="1">
    <location>
        <begin position="35"/>
        <end position="50"/>
    </location>
</feature>
<dbReference type="AlphaFoldDB" id="G4TAL3"/>
<reference evidence="2 3" key="1">
    <citation type="journal article" date="2011" name="PLoS Pathog.">
        <title>Endophytic Life Strategies Decoded by Genome and Transcriptome Analyses of the Mutualistic Root Symbiont Piriformospora indica.</title>
        <authorList>
            <person name="Zuccaro A."/>
            <person name="Lahrmann U."/>
            <person name="Guldener U."/>
            <person name="Langen G."/>
            <person name="Pfiffi S."/>
            <person name="Biedenkopf D."/>
            <person name="Wong P."/>
            <person name="Samans B."/>
            <person name="Grimm C."/>
            <person name="Basiewicz M."/>
            <person name="Murat C."/>
            <person name="Martin F."/>
            <person name="Kogel K.H."/>
        </authorList>
    </citation>
    <scope>NUCLEOTIDE SEQUENCE [LARGE SCALE GENOMIC DNA]</scope>
    <source>
        <strain evidence="2 3">DSM 11827</strain>
    </source>
</reference>
<organism evidence="2 3">
    <name type="scientific">Serendipita indica (strain DSM 11827)</name>
    <name type="common">Root endophyte fungus</name>
    <name type="synonym">Piriformospora indica</name>
    <dbReference type="NCBI Taxonomy" id="1109443"/>
    <lineage>
        <taxon>Eukaryota</taxon>
        <taxon>Fungi</taxon>
        <taxon>Dikarya</taxon>
        <taxon>Basidiomycota</taxon>
        <taxon>Agaricomycotina</taxon>
        <taxon>Agaricomycetes</taxon>
        <taxon>Sebacinales</taxon>
        <taxon>Serendipitaceae</taxon>
        <taxon>Serendipita</taxon>
    </lineage>
</organism>
<keyword evidence="3" id="KW-1185">Reference proteome</keyword>
<feature type="compositionally biased region" description="Low complexity" evidence="1">
    <location>
        <begin position="1"/>
        <end position="27"/>
    </location>
</feature>
<feature type="region of interest" description="Disordered" evidence="1">
    <location>
        <begin position="1"/>
        <end position="58"/>
    </location>
</feature>
<name>G4TAL3_SERID</name>
<dbReference type="HOGENOM" id="CLU_2528287_0_0_1"/>
<gene>
    <name evidence="2" type="ORF">PIIN_02222</name>
</gene>
<protein>
    <submittedName>
        <fullName evidence="2">Uncharacterized protein</fullName>
    </submittedName>
</protein>
<proteinExistence type="predicted"/>
<dbReference type="EMBL" id="CAFZ01000031">
    <property type="protein sequence ID" value="CCA68356.1"/>
    <property type="molecule type" value="Genomic_DNA"/>
</dbReference>
<sequence length="84" mass="8421">MSGTIATSTPTAGSTTGPFKTHPTTTKASAADQGSTPASSPSSPESASAAQNNTPDFVKPTWSVTEEFAPFIVASSLADPSLSF</sequence>
<comment type="caution">
    <text evidence="2">The sequence shown here is derived from an EMBL/GenBank/DDBJ whole genome shotgun (WGS) entry which is preliminary data.</text>
</comment>
<dbReference type="Proteomes" id="UP000007148">
    <property type="component" value="Unassembled WGS sequence"/>
</dbReference>
<evidence type="ECO:0000313" key="2">
    <source>
        <dbReference type="EMBL" id="CCA68356.1"/>
    </source>
</evidence>
<evidence type="ECO:0000256" key="1">
    <source>
        <dbReference type="SAM" id="MobiDB-lite"/>
    </source>
</evidence>